<dbReference type="RefSeq" id="WP_224974906.1">
    <property type="nucleotide sequence ID" value="NZ_JAYJJU010000004.1"/>
</dbReference>
<protein>
    <submittedName>
        <fullName evidence="1">Uncharacterized protein</fullName>
    </submittedName>
</protein>
<dbReference type="EMBL" id="JAYJJU010000004">
    <property type="protein sequence ID" value="MEB3031135.1"/>
    <property type="molecule type" value="Genomic_DNA"/>
</dbReference>
<comment type="caution">
    <text evidence="1">The sequence shown here is derived from an EMBL/GenBank/DDBJ whole genome shotgun (WGS) entry which is preliminary data.</text>
</comment>
<keyword evidence="2" id="KW-1185">Reference proteome</keyword>
<name>A0ABU5XT78_9MYCO</name>
<reference evidence="1 2" key="1">
    <citation type="submission" date="2023-12" db="EMBL/GenBank/DDBJ databases">
        <title>Description of new species of Mycobacterium terrae complex isolated from sewage at the Sao Paulo Zoological Park Foundation in Brazil.</title>
        <authorList>
            <person name="Romagnoli C.L."/>
            <person name="Conceicao E.C."/>
            <person name="Machado E."/>
            <person name="Barreto L.B.P.F."/>
            <person name="Sharma A."/>
            <person name="Silva N.M."/>
            <person name="Marques L.E."/>
            <person name="Juliana M.A."/>
            <person name="Lourenco M.C.S."/>
            <person name="Digiampietri L.A."/>
            <person name="Suffys P.N."/>
            <person name="Viana-Niero C."/>
        </authorList>
    </citation>
    <scope>NUCLEOTIDE SEQUENCE [LARGE SCALE GENOMIC DNA]</scope>
    <source>
        <strain evidence="1 2">MYC340</strain>
    </source>
</reference>
<accession>A0ABU5XT78</accession>
<proteinExistence type="predicted"/>
<organism evidence="1 2">
    <name type="scientific">[Mycobacterium] nativiensis</name>
    <dbReference type="NCBI Taxonomy" id="2855503"/>
    <lineage>
        <taxon>Bacteria</taxon>
        <taxon>Bacillati</taxon>
        <taxon>Actinomycetota</taxon>
        <taxon>Actinomycetes</taxon>
        <taxon>Mycobacteriales</taxon>
        <taxon>Mycobacteriaceae</taxon>
        <taxon>Mycolicibacter</taxon>
    </lineage>
</organism>
<dbReference type="Proteomes" id="UP001298593">
    <property type="component" value="Unassembled WGS sequence"/>
</dbReference>
<gene>
    <name evidence="1" type="ORF">KV113_06150</name>
</gene>
<evidence type="ECO:0000313" key="2">
    <source>
        <dbReference type="Proteomes" id="UP001298593"/>
    </source>
</evidence>
<evidence type="ECO:0000313" key="1">
    <source>
        <dbReference type="EMBL" id="MEB3031135.1"/>
    </source>
</evidence>
<sequence length="53" mass="5818">MITIQRRHTTVAVGDLANFGGGWENEWIDNPAVGASDLMITPFGDFPLFGSFF</sequence>